<dbReference type="EMBL" id="CAJZAG010000011">
    <property type="protein sequence ID" value="CAG9183358.1"/>
    <property type="molecule type" value="Genomic_DNA"/>
</dbReference>
<comment type="caution">
    <text evidence="7">The sequence shown here is derived from an EMBL/GenBank/DDBJ whole genome shotgun (WGS) entry which is preliminary data.</text>
</comment>
<keyword evidence="4" id="KW-0804">Transcription</keyword>
<dbReference type="Pfam" id="PF03466">
    <property type="entry name" value="LysR_substrate"/>
    <property type="match status" value="1"/>
</dbReference>
<organism evidence="7 8">
    <name type="scientific">Cupriavidus pampae</name>
    <dbReference type="NCBI Taxonomy" id="659251"/>
    <lineage>
        <taxon>Bacteria</taxon>
        <taxon>Pseudomonadati</taxon>
        <taxon>Pseudomonadota</taxon>
        <taxon>Betaproteobacteria</taxon>
        <taxon>Burkholderiales</taxon>
        <taxon>Burkholderiaceae</taxon>
        <taxon>Cupriavidus</taxon>
    </lineage>
</organism>
<dbReference type="InterPro" id="IPR036388">
    <property type="entry name" value="WH-like_DNA-bd_sf"/>
</dbReference>
<dbReference type="Gene3D" id="3.40.190.290">
    <property type="match status" value="1"/>
</dbReference>
<feature type="region of interest" description="Disordered" evidence="5">
    <location>
        <begin position="299"/>
        <end position="322"/>
    </location>
</feature>
<evidence type="ECO:0000256" key="4">
    <source>
        <dbReference type="ARBA" id="ARBA00023163"/>
    </source>
</evidence>
<dbReference type="Gene3D" id="1.10.10.10">
    <property type="entry name" value="Winged helix-like DNA-binding domain superfamily/Winged helix DNA-binding domain"/>
    <property type="match status" value="1"/>
</dbReference>
<dbReference type="InterPro" id="IPR036390">
    <property type="entry name" value="WH_DNA-bd_sf"/>
</dbReference>
<evidence type="ECO:0000256" key="2">
    <source>
        <dbReference type="ARBA" id="ARBA00023015"/>
    </source>
</evidence>
<dbReference type="PANTHER" id="PTHR30537">
    <property type="entry name" value="HTH-TYPE TRANSCRIPTIONAL REGULATOR"/>
    <property type="match status" value="1"/>
</dbReference>
<evidence type="ECO:0000256" key="3">
    <source>
        <dbReference type="ARBA" id="ARBA00023125"/>
    </source>
</evidence>
<dbReference type="SUPFAM" id="SSF46785">
    <property type="entry name" value="Winged helix' DNA-binding domain"/>
    <property type="match status" value="1"/>
</dbReference>
<dbReference type="SUPFAM" id="SSF53850">
    <property type="entry name" value="Periplasmic binding protein-like II"/>
    <property type="match status" value="1"/>
</dbReference>
<dbReference type="PANTHER" id="PTHR30537:SF5">
    <property type="entry name" value="HTH-TYPE TRANSCRIPTIONAL ACTIVATOR TTDR-RELATED"/>
    <property type="match status" value="1"/>
</dbReference>
<dbReference type="Pfam" id="PF00126">
    <property type="entry name" value="HTH_1"/>
    <property type="match status" value="1"/>
</dbReference>
<evidence type="ECO:0000313" key="8">
    <source>
        <dbReference type="Proteomes" id="UP000706525"/>
    </source>
</evidence>
<keyword evidence="3" id="KW-0238">DNA-binding</keyword>
<accession>A0ABN7ZBM0</accession>
<dbReference type="PROSITE" id="PS50931">
    <property type="entry name" value="HTH_LYSR"/>
    <property type="match status" value="1"/>
</dbReference>
<dbReference type="RefSeq" id="WP_223993884.1">
    <property type="nucleotide sequence ID" value="NZ_CAJZAG010000011.1"/>
</dbReference>
<gene>
    <name evidence="7" type="primary">dmlR_32</name>
    <name evidence="7" type="ORF">LMG32289_05354</name>
</gene>
<evidence type="ECO:0000313" key="7">
    <source>
        <dbReference type="EMBL" id="CAG9183358.1"/>
    </source>
</evidence>
<keyword evidence="2" id="KW-0805">Transcription regulation</keyword>
<comment type="similarity">
    <text evidence="1">Belongs to the LysR transcriptional regulatory family.</text>
</comment>
<evidence type="ECO:0000259" key="6">
    <source>
        <dbReference type="PROSITE" id="PS50931"/>
    </source>
</evidence>
<protein>
    <submittedName>
        <fullName evidence="7">HTH-type transcriptional regulator DmlR</fullName>
    </submittedName>
</protein>
<feature type="compositionally biased region" description="Basic residues" evidence="5">
    <location>
        <begin position="311"/>
        <end position="322"/>
    </location>
</feature>
<dbReference type="InterPro" id="IPR005119">
    <property type="entry name" value="LysR_subst-bd"/>
</dbReference>
<reference evidence="7 8" key="1">
    <citation type="submission" date="2021-08" db="EMBL/GenBank/DDBJ databases">
        <authorList>
            <person name="Peeters C."/>
        </authorList>
    </citation>
    <scope>NUCLEOTIDE SEQUENCE [LARGE SCALE GENOMIC DNA]</scope>
    <source>
        <strain evidence="7 8">LMG 32289</strain>
    </source>
</reference>
<evidence type="ECO:0000256" key="1">
    <source>
        <dbReference type="ARBA" id="ARBA00009437"/>
    </source>
</evidence>
<dbReference type="Proteomes" id="UP000706525">
    <property type="component" value="Unassembled WGS sequence"/>
</dbReference>
<dbReference type="InterPro" id="IPR000847">
    <property type="entry name" value="LysR_HTH_N"/>
</dbReference>
<evidence type="ECO:0000256" key="5">
    <source>
        <dbReference type="SAM" id="MobiDB-lite"/>
    </source>
</evidence>
<feature type="domain" description="HTH lysR-type" evidence="6">
    <location>
        <begin position="1"/>
        <end position="58"/>
    </location>
</feature>
<sequence>MDLNDIALFVNVIRAGSFAEAGRRLGMPPSTASRRVQSLEVALGTRLMQRTTRRLVLTDAGRNFFAESADQIDALMRAAGQVAEVANEVAGRVRVAVPVDFFEWFPADALARFVTANPRVRFEFELNDARVDLLGEGIDVALRGGDQDPTLFARKLGTSSATLVASPEYLARRGRPTELSDLAKHDCVTSPSRGGPRTIWRLGGGSKSVATVEVDGPFQANTSSAQLAGAVAGMGIALLPSALTRPLVESRRLSWVLPDYSSGAIGVHLVYHSRRQLPRAVSAFIEFAASTIADLGLIQPERAPTGNRQRNDRKKKSSAKPS</sequence>
<dbReference type="CDD" id="cd08422">
    <property type="entry name" value="PBP2_CrgA_like"/>
    <property type="match status" value="1"/>
</dbReference>
<keyword evidence="8" id="KW-1185">Reference proteome</keyword>
<name>A0ABN7ZBM0_9BURK</name>
<proteinExistence type="inferred from homology"/>
<dbReference type="InterPro" id="IPR058163">
    <property type="entry name" value="LysR-type_TF_proteobact-type"/>
</dbReference>